<keyword evidence="2" id="KW-1185">Reference proteome</keyword>
<protein>
    <recommendedName>
        <fullName evidence="3">Internalin</fullName>
    </recommendedName>
</protein>
<gene>
    <name evidence="1" type="ORF">L2764_10785</name>
</gene>
<proteinExistence type="predicted"/>
<sequence length="421" mass="46599">MKLHSKVGYVLACACLSAPSFGQSELKLEQIHAEKEALMQSMEMSSSDMVPLGTGYQSEGDYFLGLQTVEGVLDETLGNSIMDFRVGVDLSYSQVIDLIDGTVDAGFNFPAVRVDAGANYAKEISADQYSGTYSVYASMKPKAQIWLPIDGSGYQPTTSATELAQAYPGNRAQHLGDKFVNGFALGSNVVINMKIDYRNEADKRAIGGYLGVDWIGKVEVDGALQLLDNDKKKSVKISVSGYQSGGEPNRLLDIIPNGIMLCTLENPTPCFDLFEEAIVYLKQDYVNQFDELTDYNVTDTYLVDYERAGPGLQSLVPENGYQQTSYLTKLIVKDMTSRWIDERLTNRRAKNLQRYYASAFSTQDIADLGEIEQRSGNNANMYADIVDYCEQNPQGTYCADFEADIVGNYIQDYSNIISVLE</sequence>
<dbReference type="Proteomes" id="UP001203423">
    <property type="component" value="Unassembled WGS sequence"/>
</dbReference>
<evidence type="ECO:0000313" key="2">
    <source>
        <dbReference type="Proteomes" id="UP001203423"/>
    </source>
</evidence>
<reference evidence="1 2" key="1">
    <citation type="submission" date="2022-01" db="EMBL/GenBank/DDBJ databases">
        <title>Whole genome-based taxonomy of the Shewanellaceae.</title>
        <authorList>
            <person name="Martin-Rodriguez A.J."/>
        </authorList>
    </citation>
    <scope>NUCLEOTIDE SEQUENCE [LARGE SCALE GENOMIC DNA]</scope>
    <source>
        <strain evidence="1 2">DSM 17177</strain>
    </source>
</reference>
<evidence type="ECO:0000313" key="1">
    <source>
        <dbReference type="EMBL" id="MCL1124947.1"/>
    </source>
</evidence>
<comment type="caution">
    <text evidence="1">The sequence shown here is derived from an EMBL/GenBank/DDBJ whole genome shotgun (WGS) entry which is preliminary data.</text>
</comment>
<dbReference type="EMBL" id="JAKIKS010000035">
    <property type="protein sequence ID" value="MCL1124947.1"/>
    <property type="molecule type" value="Genomic_DNA"/>
</dbReference>
<evidence type="ECO:0008006" key="3">
    <source>
        <dbReference type="Google" id="ProtNLM"/>
    </source>
</evidence>
<dbReference type="RefSeq" id="WP_248940222.1">
    <property type="nucleotide sequence ID" value="NZ_JAKIKS010000035.1"/>
</dbReference>
<name>A0ABT0LC72_9GAMM</name>
<organism evidence="1 2">
    <name type="scientific">Shewanella surugensis</name>
    <dbReference type="NCBI Taxonomy" id="212020"/>
    <lineage>
        <taxon>Bacteria</taxon>
        <taxon>Pseudomonadati</taxon>
        <taxon>Pseudomonadota</taxon>
        <taxon>Gammaproteobacteria</taxon>
        <taxon>Alteromonadales</taxon>
        <taxon>Shewanellaceae</taxon>
        <taxon>Shewanella</taxon>
    </lineage>
</organism>
<accession>A0ABT0LC72</accession>